<dbReference type="GO" id="GO:0051539">
    <property type="term" value="F:4 iron, 4 sulfur cluster binding"/>
    <property type="evidence" value="ECO:0007669"/>
    <property type="project" value="UniProtKB-UniRule"/>
</dbReference>
<dbReference type="STRING" id="1433287.X808_2220"/>
<dbReference type="GO" id="GO:0046872">
    <property type="term" value="F:metal ion binding"/>
    <property type="evidence" value="ECO:0007669"/>
    <property type="project" value="UniProtKB-KW"/>
</dbReference>
<feature type="binding site" evidence="8">
    <location>
        <position position="107"/>
    </location>
    <ligand>
        <name>[4Fe-4S] cluster</name>
        <dbReference type="ChEBI" id="CHEBI:49883"/>
        <label>2</label>
    </ligand>
</feature>
<organism evidence="10 11">
    <name type="scientific">Mannheimia varigena USDA-ARS-USMARC-1296</name>
    <dbReference type="NCBI Taxonomy" id="1433287"/>
    <lineage>
        <taxon>Bacteria</taxon>
        <taxon>Pseudomonadati</taxon>
        <taxon>Pseudomonadota</taxon>
        <taxon>Gammaproteobacteria</taxon>
        <taxon>Pasteurellales</taxon>
        <taxon>Pasteurellaceae</taxon>
        <taxon>Mannheimia</taxon>
    </lineage>
</organism>
<comment type="similarity">
    <text evidence="8">Belongs to the NapF family.</text>
</comment>
<dbReference type="KEGG" id="mvi:X808_2220"/>
<dbReference type="HOGENOM" id="CLU_077329_2_1_6"/>
<keyword evidence="8" id="KW-0963">Cytoplasm</keyword>
<dbReference type="eggNOG" id="COG1145">
    <property type="taxonomic scope" value="Bacteria"/>
</dbReference>
<dbReference type="PATRIC" id="fig|1433287.3.peg.220"/>
<dbReference type="NCBIfam" id="TIGR00402">
    <property type="entry name" value="napF"/>
    <property type="match status" value="1"/>
</dbReference>
<keyword evidence="6 8" id="KW-0408">Iron</keyword>
<dbReference type="eggNOG" id="COG1146">
    <property type="taxonomic scope" value="Bacteria"/>
</dbReference>
<proteinExistence type="inferred from homology"/>
<dbReference type="EMBL" id="CP006943">
    <property type="protein sequence ID" value="AHG74749.1"/>
    <property type="molecule type" value="Genomic_DNA"/>
</dbReference>
<evidence type="ECO:0000256" key="6">
    <source>
        <dbReference type="ARBA" id="ARBA00023004"/>
    </source>
</evidence>
<dbReference type="PANTHER" id="PTHR43687:SF6">
    <property type="entry name" value="L-ASPARTATE SEMIALDEHYDE SULFURTRANSFERASE IRON-SULFUR SUBUNIT"/>
    <property type="match status" value="1"/>
</dbReference>
<feature type="binding site" evidence="8">
    <location>
        <position position="75"/>
    </location>
    <ligand>
        <name>[4Fe-4S] cluster</name>
        <dbReference type="ChEBI" id="CHEBI:49883"/>
        <label>1</label>
    </ligand>
</feature>
<feature type="binding site" evidence="8">
    <location>
        <position position="172"/>
    </location>
    <ligand>
        <name>[4Fe-4S] cluster</name>
        <dbReference type="ChEBI" id="CHEBI:49883"/>
        <label>3</label>
    </ligand>
</feature>
<feature type="binding site" evidence="8">
    <location>
        <position position="175"/>
    </location>
    <ligand>
        <name>[4Fe-4S] cluster</name>
        <dbReference type="ChEBI" id="CHEBI:49883"/>
        <label>3</label>
    </ligand>
</feature>
<feature type="binding site" evidence="8">
    <location>
        <position position="65"/>
    </location>
    <ligand>
        <name>[4Fe-4S] cluster</name>
        <dbReference type="ChEBI" id="CHEBI:49883"/>
        <label>1</label>
    </ligand>
</feature>
<evidence type="ECO:0000256" key="5">
    <source>
        <dbReference type="ARBA" id="ARBA00022982"/>
    </source>
</evidence>
<dbReference type="CDD" id="cd10564">
    <property type="entry name" value="NapF_like"/>
    <property type="match status" value="1"/>
</dbReference>
<dbReference type="InterPro" id="IPR017900">
    <property type="entry name" value="4Fe4S_Fe_S_CS"/>
</dbReference>
<keyword evidence="3 8" id="KW-0479">Metal-binding</keyword>
<dbReference type="InterPro" id="IPR004496">
    <property type="entry name" value="NapF"/>
</dbReference>
<dbReference type="Pfam" id="PF12838">
    <property type="entry name" value="Fer4_7"/>
    <property type="match status" value="1"/>
</dbReference>
<keyword evidence="4 8" id="KW-0677">Repeat</keyword>
<evidence type="ECO:0000256" key="7">
    <source>
        <dbReference type="ARBA" id="ARBA00023014"/>
    </source>
</evidence>
<keyword evidence="7 8" id="KW-0411">Iron-sulfur</keyword>
<evidence type="ECO:0000256" key="1">
    <source>
        <dbReference type="ARBA" id="ARBA00022448"/>
    </source>
</evidence>
<sequence>MDNLVYDSGIKNGVFLTNNPNQSLPRRSFLRGQFLDSLKSEKVSRQGYEAIRPPWANLANFLEKCTACDNCIKVCETSIIVKGAGGYPEIDFSKGECTFCEKCVQSCEADVFRDVSEQAWNHKIEIQDSCLLKRGTECRSCGDSCEMRVFRFRPSLGGIAQMILDLESCNGCGACLSVCPTSAIHIQQVNEV</sequence>
<accession>W0Q797</accession>
<dbReference type="SUPFAM" id="SSF54862">
    <property type="entry name" value="4Fe-4S ferredoxins"/>
    <property type="match status" value="1"/>
</dbReference>
<feature type="binding site" evidence="8">
    <location>
        <position position="100"/>
    </location>
    <ligand>
        <name>[4Fe-4S] cluster</name>
        <dbReference type="ChEBI" id="CHEBI:49883"/>
        <label>2</label>
    </ligand>
</feature>
<comment type="subcellular location">
    <subcellularLocation>
        <location evidence="8">Cytoplasm</location>
    </subcellularLocation>
</comment>
<evidence type="ECO:0000256" key="3">
    <source>
        <dbReference type="ARBA" id="ARBA00022723"/>
    </source>
</evidence>
<feature type="binding site" evidence="8">
    <location>
        <position position="71"/>
    </location>
    <ligand>
        <name>[4Fe-4S] cluster</name>
        <dbReference type="ChEBI" id="CHEBI:49883"/>
        <label>1</label>
    </ligand>
</feature>
<feature type="binding site" evidence="8">
    <location>
        <position position="179"/>
    </location>
    <ligand>
        <name>[4Fe-4S] cluster</name>
        <dbReference type="ChEBI" id="CHEBI:49883"/>
        <label>3</label>
    </ligand>
</feature>
<feature type="domain" description="4Fe-4S ferredoxin-type" evidence="9">
    <location>
        <begin position="55"/>
        <end position="85"/>
    </location>
</feature>
<feature type="domain" description="4Fe-4S ferredoxin-type" evidence="9">
    <location>
        <begin position="86"/>
        <end position="118"/>
    </location>
</feature>
<dbReference type="HAMAP" id="MF_02201">
    <property type="entry name" value="NapF"/>
    <property type="match status" value="1"/>
</dbReference>
<feature type="binding site" evidence="8">
    <location>
        <position position="68"/>
    </location>
    <ligand>
        <name>[4Fe-4S] cluster</name>
        <dbReference type="ChEBI" id="CHEBI:49883"/>
        <label>1</label>
    </ligand>
</feature>
<keyword evidence="11" id="KW-1185">Reference proteome</keyword>
<evidence type="ECO:0000256" key="2">
    <source>
        <dbReference type="ARBA" id="ARBA00022485"/>
    </source>
</evidence>
<comment type="cofactor">
    <cofactor evidence="8">
        <name>[4Fe-4S] cluster</name>
        <dbReference type="ChEBI" id="CHEBI:49883"/>
    </cofactor>
</comment>
<feature type="domain" description="4Fe-4S ferredoxin-type" evidence="9">
    <location>
        <begin position="160"/>
        <end position="189"/>
    </location>
</feature>
<dbReference type="PANTHER" id="PTHR43687">
    <property type="entry name" value="ADENYLYLSULFATE REDUCTASE, BETA SUBUNIT"/>
    <property type="match status" value="1"/>
</dbReference>
<name>W0Q797_9PAST</name>
<dbReference type="AlphaFoldDB" id="W0Q797"/>
<keyword evidence="2 8" id="KW-0004">4Fe-4S</keyword>
<dbReference type="Proteomes" id="UP000066995">
    <property type="component" value="Chromosome"/>
</dbReference>
<evidence type="ECO:0000259" key="9">
    <source>
        <dbReference type="PROSITE" id="PS51379"/>
    </source>
</evidence>
<keyword evidence="5" id="KW-0249">Electron transport</keyword>
<feature type="binding site" evidence="8">
    <location>
        <position position="97"/>
    </location>
    <ligand>
        <name>[4Fe-4S] cluster</name>
        <dbReference type="ChEBI" id="CHEBI:49883"/>
        <label>2</label>
    </ligand>
</feature>
<evidence type="ECO:0000313" key="10">
    <source>
        <dbReference type="EMBL" id="AHG74749.1"/>
    </source>
</evidence>
<comment type="function">
    <text evidence="8">Could be involved in the maturation of NapA, the catalytic subunit of the periplasmic nitrate reductase, before its export into the periplasm.</text>
</comment>
<protein>
    <recommendedName>
        <fullName evidence="8">Ferredoxin-type protein NapF</fullName>
    </recommendedName>
</protein>
<dbReference type="GO" id="GO:0005737">
    <property type="term" value="C:cytoplasm"/>
    <property type="evidence" value="ECO:0007669"/>
    <property type="project" value="UniProtKB-SubCell"/>
</dbReference>
<comment type="subunit">
    <text evidence="8">Interacts with the cytoplasmic NapA precursor.</text>
</comment>
<evidence type="ECO:0000256" key="4">
    <source>
        <dbReference type="ARBA" id="ARBA00022737"/>
    </source>
</evidence>
<dbReference type="Gene3D" id="3.30.70.20">
    <property type="match status" value="2"/>
</dbReference>
<dbReference type="PROSITE" id="PS51379">
    <property type="entry name" value="4FE4S_FER_2"/>
    <property type="match status" value="3"/>
</dbReference>
<dbReference type="InterPro" id="IPR017896">
    <property type="entry name" value="4Fe4S_Fe-S-bd"/>
</dbReference>
<feature type="binding site" evidence="8">
    <location>
        <position position="169"/>
    </location>
    <ligand>
        <name>[4Fe-4S] cluster</name>
        <dbReference type="ChEBI" id="CHEBI:49883"/>
        <label>3</label>
    </ligand>
</feature>
<evidence type="ECO:0000313" key="11">
    <source>
        <dbReference type="Proteomes" id="UP000066995"/>
    </source>
</evidence>
<gene>
    <name evidence="8" type="primary">napF</name>
    <name evidence="10" type="ORF">X808_2220</name>
</gene>
<keyword evidence="1" id="KW-0813">Transport</keyword>
<evidence type="ECO:0000256" key="8">
    <source>
        <dbReference type="HAMAP-Rule" id="MF_02201"/>
    </source>
</evidence>
<feature type="binding site" evidence="8">
    <location>
        <position position="103"/>
    </location>
    <ligand>
        <name>[4Fe-4S] cluster</name>
        <dbReference type="ChEBI" id="CHEBI:49883"/>
        <label>2</label>
    </ligand>
</feature>
<reference evidence="10 11" key="1">
    <citation type="submission" date="2013-12" db="EMBL/GenBank/DDBJ databases">
        <title>Annotation of the Mannheimia varigena USDA-ARS-USMARC-1296 complete genome.</title>
        <authorList>
            <person name="Harhay G.P."/>
            <person name="Clawson M.L."/>
            <person name="Murray R.W."/>
            <person name="Lubbers B.V."/>
            <person name="Heaton M.P."/>
            <person name="Chitko-Mckown C.G."/>
            <person name="Harhay D.M."/>
            <person name="Smith T.P.L."/>
        </authorList>
    </citation>
    <scope>NUCLEOTIDE SEQUENCE [LARGE SCALE GENOMIC DNA]</scope>
    <source>
        <strain evidence="10 11">USDA-ARS-USMARC-1296</strain>
    </source>
</reference>
<dbReference type="InterPro" id="IPR050572">
    <property type="entry name" value="Fe-S_Ferredoxin"/>
</dbReference>
<dbReference type="PROSITE" id="PS00198">
    <property type="entry name" value="4FE4S_FER_1"/>
    <property type="match status" value="2"/>
</dbReference>